<sequence length="471" mass="52334">MCGQVLQSIEKEIGPRLKPAYDPGFLPLGKFISWYRKMAAGSGREIGLAIERENGLTATWKTEILPISPETWPLTLAYIERLAKFLLWQKGGWKIYFQGPGEIFEHLRELYSSRGARQFDVNLMSTVYERPFEVVLVGAGELPPERDNPLVLGGHLDGCRLGFDLGASDFKVAALQDGRVVFSQEIPWNPQQQADPEYHRQHLQQGLKLAASHLPRVEAVGGSAAGIYINNQVRIASLFRSVPRELFEKKVKNLFLEMQAEWGVPFEVINDGEVTALAGYLSLNRTAVLGIAMGSSEAGGYLNRQGHLPGWLDELAFAPVDLNPQAAVDEWSGDRGVGAMYFSQQAVNKLALAAGFTFPPEAKLPDRLKQVQSLAEKGDERATRIFRDIGIYLGYTAQLYSLFYDYETLMILGRVTSGAGGDLIKQEAERVLALEFPELREKIEIHLTDEKSRRVGQAVAAATLPQITKKE</sequence>
<accession>A0A3E2BKU6</accession>
<comment type="caution">
    <text evidence="1">The sequence shown here is derived from an EMBL/GenBank/DDBJ whole genome shotgun (WGS) entry which is preliminary data.</text>
</comment>
<evidence type="ECO:0000313" key="1">
    <source>
        <dbReference type="EMBL" id="RFT15358.1"/>
    </source>
</evidence>
<organism evidence="1 2">
    <name type="scientific">Candidatus Saccharicenans subterraneus</name>
    <dbReference type="NCBI Taxonomy" id="2508984"/>
    <lineage>
        <taxon>Bacteria</taxon>
        <taxon>Candidatus Aminicenantota</taxon>
        <taxon>Candidatus Aminicenantia</taxon>
        <taxon>Candidatus Aminicenantales</taxon>
        <taxon>Candidatus Saccharicenantaceae</taxon>
        <taxon>Candidatus Saccharicenans</taxon>
    </lineage>
</organism>
<dbReference type="Proteomes" id="UP000257323">
    <property type="component" value="Unassembled WGS sequence"/>
</dbReference>
<gene>
    <name evidence="1" type="ORF">OP8BY_0467</name>
</gene>
<dbReference type="Gene3D" id="3.30.420.40">
    <property type="match status" value="2"/>
</dbReference>
<protein>
    <recommendedName>
        <fullName evidence="3">ROK family protein</fullName>
    </recommendedName>
</protein>
<reference evidence="1 2" key="1">
    <citation type="submission" date="2018-08" db="EMBL/GenBank/DDBJ databases">
        <title>Genome analysis of the thermophilic bacterium of the candidate phylum Aminicenantes from deep subsurface aquifer revealed its physiology and ecological role.</title>
        <authorList>
            <person name="Kadnikov V.V."/>
            <person name="Mardanov A.V."/>
            <person name="Beletsky A.V."/>
            <person name="Karnachuk O.V."/>
            <person name="Ravin N.V."/>
        </authorList>
    </citation>
    <scope>NUCLEOTIDE SEQUENCE [LARGE SCALE GENOMIC DNA]</scope>
    <source>
        <strain evidence="1">BY38</strain>
    </source>
</reference>
<dbReference type="EMBL" id="QUAH01000010">
    <property type="protein sequence ID" value="RFT15358.1"/>
    <property type="molecule type" value="Genomic_DNA"/>
</dbReference>
<dbReference type="AlphaFoldDB" id="A0A3E2BKU6"/>
<dbReference type="SUPFAM" id="SSF53067">
    <property type="entry name" value="Actin-like ATPase domain"/>
    <property type="match status" value="1"/>
</dbReference>
<proteinExistence type="predicted"/>
<name>A0A3E2BKU6_9BACT</name>
<evidence type="ECO:0000313" key="2">
    <source>
        <dbReference type="Proteomes" id="UP000257323"/>
    </source>
</evidence>
<evidence type="ECO:0008006" key="3">
    <source>
        <dbReference type="Google" id="ProtNLM"/>
    </source>
</evidence>
<dbReference type="InterPro" id="IPR043129">
    <property type="entry name" value="ATPase_NBD"/>
</dbReference>